<proteinExistence type="predicted"/>
<keyword evidence="2" id="KW-0285">Flavoprotein</keyword>
<evidence type="ECO:0000313" key="7">
    <source>
        <dbReference type="Proteomes" id="UP000632322"/>
    </source>
</evidence>
<gene>
    <name evidence="6" type="ORF">GCM10010974_35100</name>
</gene>
<dbReference type="InterPro" id="IPR002938">
    <property type="entry name" value="FAD-bd"/>
</dbReference>
<accession>A0ABQ1N2Z5</accession>
<dbReference type="Pfam" id="PF01494">
    <property type="entry name" value="FAD_binding_3"/>
    <property type="match status" value="1"/>
</dbReference>
<evidence type="ECO:0000256" key="1">
    <source>
        <dbReference type="ARBA" id="ARBA00001974"/>
    </source>
</evidence>
<protein>
    <recommendedName>
        <fullName evidence="5">FAD-binding domain-containing protein</fullName>
    </recommendedName>
</protein>
<sequence>MKIAVVGAGIGGLSTAVGLQRAGAEVTVFERAPEVRAGGSGLSIFANGLAALESLGLREAFDAVTDSSVEGFAAGQRRADGHWIAQVPDDSVGALRIVDRADLHRILLDALAPGTVRTGTEATATGTDGTLTIRARSADDSSTMESKAERFDLIIGADGLHSRVRTVVDGEPVAPRYSGYSAWRGITSVPVDLSGEAGESVGHGRRFGIAPLADGRVYWFAVANMPQNAVFADEKATIEQMFTGWHSPIADLIAATPAEEVRRTAISDLSRRLRRYHRGRVVLVGDAAHAMTPNLGQGGGQALEDAATLTVLLAPLISKSPGPEANRPGRMVEQAEIPVSAAGAGAGAGARAGAGVNSADDVGTRASAPADLGAALSRYDSLRRPRTQSIAQKSRLMGQVFQLESPLLARLRNAVFSAVPSRLIAAQAASVQKWSPPTM</sequence>
<dbReference type="Gene3D" id="3.50.50.60">
    <property type="entry name" value="FAD/NAD(P)-binding domain"/>
    <property type="match status" value="1"/>
</dbReference>
<keyword evidence="4" id="KW-0560">Oxidoreductase</keyword>
<dbReference type="EMBL" id="BMJG01000023">
    <property type="protein sequence ID" value="GGC49955.1"/>
    <property type="molecule type" value="Genomic_DNA"/>
</dbReference>
<feature type="domain" description="FAD-binding" evidence="5">
    <location>
        <begin position="2"/>
        <end position="318"/>
    </location>
</feature>
<dbReference type="Proteomes" id="UP000632322">
    <property type="component" value="Unassembled WGS sequence"/>
</dbReference>
<organism evidence="6 7">
    <name type="scientific">Brevibacterium sediminis</name>
    <dbReference type="NCBI Taxonomy" id="1857024"/>
    <lineage>
        <taxon>Bacteria</taxon>
        <taxon>Bacillati</taxon>
        <taxon>Actinomycetota</taxon>
        <taxon>Actinomycetes</taxon>
        <taxon>Micrococcales</taxon>
        <taxon>Brevibacteriaceae</taxon>
        <taxon>Brevibacterium</taxon>
    </lineage>
</organism>
<dbReference type="SUPFAM" id="SSF51905">
    <property type="entry name" value="FAD/NAD(P)-binding domain"/>
    <property type="match status" value="1"/>
</dbReference>
<dbReference type="PANTHER" id="PTHR46496:SF1">
    <property type="entry name" value="ZEAXANTHIN EPOXIDASE, CHLOROPLASTIC"/>
    <property type="match status" value="1"/>
</dbReference>
<dbReference type="PANTHER" id="PTHR46496">
    <property type="match status" value="1"/>
</dbReference>
<evidence type="ECO:0000256" key="4">
    <source>
        <dbReference type="ARBA" id="ARBA00023002"/>
    </source>
</evidence>
<comment type="caution">
    <text evidence="6">The sequence shown here is derived from an EMBL/GenBank/DDBJ whole genome shotgun (WGS) entry which is preliminary data.</text>
</comment>
<evidence type="ECO:0000313" key="6">
    <source>
        <dbReference type="EMBL" id="GGC49955.1"/>
    </source>
</evidence>
<evidence type="ECO:0000259" key="5">
    <source>
        <dbReference type="Pfam" id="PF01494"/>
    </source>
</evidence>
<name>A0ABQ1N2Z5_9MICO</name>
<reference evidence="7" key="1">
    <citation type="journal article" date="2019" name="Int. J. Syst. Evol. Microbiol.">
        <title>The Global Catalogue of Microorganisms (GCM) 10K type strain sequencing project: providing services to taxonomists for standard genome sequencing and annotation.</title>
        <authorList>
            <consortium name="The Broad Institute Genomics Platform"/>
            <consortium name="The Broad Institute Genome Sequencing Center for Infectious Disease"/>
            <person name="Wu L."/>
            <person name="Ma J."/>
        </authorList>
    </citation>
    <scope>NUCLEOTIDE SEQUENCE [LARGE SCALE GENOMIC DNA]</scope>
    <source>
        <strain evidence="7">CGMCC 1.15472</strain>
    </source>
</reference>
<evidence type="ECO:0000256" key="2">
    <source>
        <dbReference type="ARBA" id="ARBA00022630"/>
    </source>
</evidence>
<keyword evidence="7" id="KW-1185">Reference proteome</keyword>
<dbReference type="PRINTS" id="PR00420">
    <property type="entry name" value="RNGMNOXGNASE"/>
</dbReference>
<comment type="cofactor">
    <cofactor evidence="1">
        <name>FAD</name>
        <dbReference type="ChEBI" id="CHEBI:57692"/>
    </cofactor>
</comment>
<dbReference type="RefSeq" id="WP_229664252.1">
    <property type="nucleotide sequence ID" value="NZ_BMJG01000023.1"/>
</dbReference>
<keyword evidence="3" id="KW-0274">FAD</keyword>
<dbReference type="InterPro" id="IPR036188">
    <property type="entry name" value="FAD/NAD-bd_sf"/>
</dbReference>
<evidence type="ECO:0000256" key="3">
    <source>
        <dbReference type="ARBA" id="ARBA00022827"/>
    </source>
</evidence>